<name>A0AAD5MXZ6_PARTN</name>
<dbReference type="Proteomes" id="UP001196413">
    <property type="component" value="Unassembled WGS sequence"/>
</dbReference>
<reference evidence="1" key="1">
    <citation type="submission" date="2021-06" db="EMBL/GenBank/DDBJ databases">
        <title>Parelaphostrongylus tenuis whole genome reference sequence.</title>
        <authorList>
            <person name="Garwood T.J."/>
            <person name="Larsen P.A."/>
            <person name="Fountain-Jones N.M."/>
            <person name="Garbe J.R."/>
            <person name="Macchietto M.G."/>
            <person name="Kania S.A."/>
            <person name="Gerhold R.W."/>
            <person name="Richards J.E."/>
            <person name="Wolf T.M."/>
        </authorList>
    </citation>
    <scope>NUCLEOTIDE SEQUENCE</scope>
    <source>
        <strain evidence="1">MNPRO001-30</strain>
        <tissue evidence="1">Meninges</tissue>
    </source>
</reference>
<accession>A0AAD5MXZ6</accession>
<sequence length="85" mass="9621">MKDLNFVLLSVTRDKLTEDTVTQTKVQPVATWKCNQPLQRAKVAATRKIDASSTKALSYVWRLERFAVILAKGCAHHLLLPDWAN</sequence>
<evidence type="ECO:0000313" key="1">
    <source>
        <dbReference type="EMBL" id="KAJ1353054.1"/>
    </source>
</evidence>
<evidence type="ECO:0000313" key="2">
    <source>
        <dbReference type="Proteomes" id="UP001196413"/>
    </source>
</evidence>
<dbReference type="EMBL" id="JAHQIW010001584">
    <property type="protein sequence ID" value="KAJ1353054.1"/>
    <property type="molecule type" value="Genomic_DNA"/>
</dbReference>
<gene>
    <name evidence="1" type="ORF">KIN20_009600</name>
</gene>
<comment type="caution">
    <text evidence="1">The sequence shown here is derived from an EMBL/GenBank/DDBJ whole genome shotgun (WGS) entry which is preliminary data.</text>
</comment>
<organism evidence="1 2">
    <name type="scientific">Parelaphostrongylus tenuis</name>
    <name type="common">Meningeal worm</name>
    <dbReference type="NCBI Taxonomy" id="148309"/>
    <lineage>
        <taxon>Eukaryota</taxon>
        <taxon>Metazoa</taxon>
        <taxon>Ecdysozoa</taxon>
        <taxon>Nematoda</taxon>
        <taxon>Chromadorea</taxon>
        <taxon>Rhabditida</taxon>
        <taxon>Rhabditina</taxon>
        <taxon>Rhabditomorpha</taxon>
        <taxon>Strongyloidea</taxon>
        <taxon>Metastrongylidae</taxon>
        <taxon>Parelaphostrongylus</taxon>
    </lineage>
</organism>
<dbReference type="AlphaFoldDB" id="A0AAD5MXZ6"/>
<proteinExistence type="predicted"/>
<protein>
    <submittedName>
        <fullName evidence="1">Uncharacterized protein</fullName>
    </submittedName>
</protein>
<keyword evidence="2" id="KW-1185">Reference proteome</keyword>